<feature type="transmembrane region" description="Helical" evidence="1">
    <location>
        <begin position="140"/>
        <end position="160"/>
    </location>
</feature>
<gene>
    <name evidence="3" type="ORF">EKN06_04440</name>
</gene>
<dbReference type="GO" id="GO:0006508">
    <property type="term" value="P:proteolysis"/>
    <property type="evidence" value="ECO:0007669"/>
    <property type="project" value="UniProtKB-KW"/>
</dbReference>
<dbReference type="InterPro" id="IPR003675">
    <property type="entry name" value="Rce1/LyrA-like_dom"/>
</dbReference>
<comment type="caution">
    <text evidence="3">The sequence shown here is derived from an EMBL/GenBank/DDBJ whole genome shotgun (WGS) entry which is preliminary data.</text>
</comment>
<proteinExistence type="predicted"/>
<dbReference type="GO" id="GO:0004175">
    <property type="term" value="F:endopeptidase activity"/>
    <property type="evidence" value="ECO:0007669"/>
    <property type="project" value="UniProtKB-ARBA"/>
</dbReference>
<dbReference type="OrthoDB" id="7432860at2"/>
<evidence type="ECO:0000313" key="3">
    <source>
        <dbReference type="EMBL" id="RVQ69430.1"/>
    </source>
</evidence>
<keyword evidence="3" id="KW-0645">Protease</keyword>
<dbReference type="RefSeq" id="WP_127611621.1">
    <property type="nucleotide sequence ID" value="NZ_RXOL01000001.1"/>
</dbReference>
<dbReference type="PROSITE" id="PS51257">
    <property type="entry name" value="PROKAR_LIPOPROTEIN"/>
    <property type="match status" value="1"/>
</dbReference>
<feature type="transmembrane region" description="Helical" evidence="1">
    <location>
        <begin position="34"/>
        <end position="51"/>
    </location>
</feature>
<feature type="domain" description="CAAX prenyl protease 2/Lysostaphin resistance protein A-like" evidence="2">
    <location>
        <begin position="110"/>
        <end position="203"/>
    </location>
</feature>
<name>A0A437H1C9_9SPHN</name>
<dbReference type="GO" id="GO:0080120">
    <property type="term" value="P:CAAX-box protein maturation"/>
    <property type="evidence" value="ECO:0007669"/>
    <property type="project" value="UniProtKB-ARBA"/>
</dbReference>
<keyword evidence="1" id="KW-0472">Membrane</keyword>
<evidence type="ECO:0000313" key="4">
    <source>
        <dbReference type="Proteomes" id="UP000283003"/>
    </source>
</evidence>
<keyword evidence="4" id="KW-1185">Reference proteome</keyword>
<dbReference type="Proteomes" id="UP000283003">
    <property type="component" value="Unassembled WGS sequence"/>
</dbReference>
<reference evidence="3 4" key="1">
    <citation type="submission" date="2018-12" db="EMBL/GenBank/DDBJ databases">
        <title>Croceicoccus ponticola sp. nov., a lipolytic bacterium isolated from seawater.</title>
        <authorList>
            <person name="Yoon J.-H."/>
        </authorList>
    </citation>
    <scope>NUCLEOTIDE SEQUENCE [LARGE SCALE GENOMIC DNA]</scope>
    <source>
        <strain evidence="3 4">GM-16</strain>
    </source>
</reference>
<feature type="transmembrane region" description="Helical" evidence="1">
    <location>
        <begin position="166"/>
        <end position="185"/>
    </location>
</feature>
<evidence type="ECO:0000259" key="2">
    <source>
        <dbReference type="Pfam" id="PF02517"/>
    </source>
</evidence>
<sequence>MSSTPAKALASLLAAIACLMPLLPVLLWPGMGILASIALAVIGLAFFASSRKPTLAMVWRGRLPSIAVGMAVGAALAWCIANFVRPLVEGWFGRGIDISGREQVAGNPLVFAITLAIALGSAIVEEVIFRGYVVGWGSHVFGKGFAPLLMLLSSVVFGWAHMGYGMAGAVVTGIAGFVLGTLYLLCDRRVLPPIVAHMTFNAIGATALFMS</sequence>
<keyword evidence="1" id="KW-0812">Transmembrane</keyword>
<organism evidence="3 4">
    <name type="scientific">Croceicoccus ponticola</name>
    <dbReference type="NCBI Taxonomy" id="2217664"/>
    <lineage>
        <taxon>Bacteria</taxon>
        <taxon>Pseudomonadati</taxon>
        <taxon>Pseudomonadota</taxon>
        <taxon>Alphaproteobacteria</taxon>
        <taxon>Sphingomonadales</taxon>
        <taxon>Erythrobacteraceae</taxon>
        <taxon>Croceicoccus</taxon>
    </lineage>
</organism>
<keyword evidence="1" id="KW-1133">Transmembrane helix</keyword>
<dbReference type="Pfam" id="PF02517">
    <property type="entry name" value="Rce1-like"/>
    <property type="match status" value="1"/>
</dbReference>
<protein>
    <submittedName>
        <fullName evidence="3">CPBP family intramembrane metalloprotease</fullName>
    </submittedName>
</protein>
<feature type="transmembrane region" description="Helical" evidence="1">
    <location>
        <begin position="104"/>
        <end position="128"/>
    </location>
</feature>
<feature type="transmembrane region" description="Helical" evidence="1">
    <location>
        <begin position="63"/>
        <end position="84"/>
    </location>
</feature>
<keyword evidence="3" id="KW-0482">Metalloprotease</keyword>
<dbReference type="EMBL" id="RXOL01000001">
    <property type="protein sequence ID" value="RVQ69430.1"/>
    <property type="molecule type" value="Genomic_DNA"/>
</dbReference>
<dbReference type="AlphaFoldDB" id="A0A437H1C9"/>
<feature type="transmembrane region" description="Helical" evidence="1">
    <location>
        <begin position="190"/>
        <end position="210"/>
    </location>
</feature>
<keyword evidence="3" id="KW-0378">Hydrolase</keyword>
<dbReference type="GO" id="GO:0008237">
    <property type="term" value="F:metallopeptidase activity"/>
    <property type="evidence" value="ECO:0007669"/>
    <property type="project" value="UniProtKB-KW"/>
</dbReference>
<accession>A0A437H1C9</accession>
<evidence type="ECO:0000256" key="1">
    <source>
        <dbReference type="SAM" id="Phobius"/>
    </source>
</evidence>